<feature type="domain" description="Response regulatory" evidence="2">
    <location>
        <begin position="14"/>
        <end position="128"/>
    </location>
</feature>
<dbReference type="EMBL" id="CP042829">
    <property type="protein sequence ID" value="QFG03755.1"/>
    <property type="molecule type" value="Genomic_DNA"/>
</dbReference>
<dbReference type="Pfam" id="PF13487">
    <property type="entry name" value="HD_5"/>
    <property type="match status" value="1"/>
</dbReference>
<dbReference type="SUPFAM" id="SSF55073">
    <property type="entry name" value="Nucleotide cyclase"/>
    <property type="match status" value="1"/>
</dbReference>
<dbReference type="SUPFAM" id="SSF109604">
    <property type="entry name" value="HD-domain/PDEase-like"/>
    <property type="match status" value="1"/>
</dbReference>
<evidence type="ECO:0000256" key="1">
    <source>
        <dbReference type="PROSITE-ProRule" id="PRU00169"/>
    </source>
</evidence>
<evidence type="ECO:0000313" key="6">
    <source>
        <dbReference type="Proteomes" id="UP000326331"/>
    </source>
</evidence>
<reference evidence="5 6" key="1">
    <citation type="submission" date="2019-08" db="EMBL/GenBank/DDBJ databases">
        <authorList>
            <person name="Toschakov S.V."/>
        </authorList>
    </citation>
    <scope>NUCLEOTIDE SEQUENCE [LARGE SCALE GENOMIC DNA]</scope>
    <source>
        <strain evidence="5 6">3753O</strain>
    </source>
</reference>
<dbReference type="InterPro" id="IPR052020">
    <property type="entry name" value="Cyclic_di-GMP/3'3'-cGAMP_PDE"/>
</dbReference>
<feature type="domain" description="GGDEF" evidence="3">
    <location>
        <begin position="177"/>
        <end position="310"/>
    </location>
</feature>
<dbReference type="InterPro" id="IPR037522">
    <property type="entry name" value="HD_GYP_dom"/>
</dbReference>
<dbReference type="InterPro" id="IPR011006">
    <property type="entry name" value="CheY-like_superfamily"/>
</dbReference>
<dbReference type="Pfam" id="PF00990">
    <property type="entry name" value="GGDEF"/>
    <property type="match status" value="1"/>
</dbReference>
<dbReference type="InterPro" id="IPR001789">
    <property type="entry name" value="Sig_transdc_resp-reg_receiver"/>
</dbReference>
<protein>
    <submittedName>
        <fullName evidence="5">Diguanylate cyclase</fullName>
    </submittedName>
</protein>
<evidence type="ECO:0000259" key="2">
    <source>
        <dbReference type="PROSITE" id="PS50110"/>
    </source>
</evidence>
<keyword evidence="1" id="KW-0597">Phosphoprotein</keyword>
<dbReference type="InterPro" id="IPR043128">
    <property type="entry name" value="Rev_trsase/Diguanyl_cyclase"/>
</dbReference>
<dbReference type="PANTHER" id="PTHR45228">
    <property type="entry name" value="CYCLIC DI-GMP PHOSPHODIESTERASE TM_0186-RELATED"/>
    <property type="match status" value="1"/>
</dbReference>
<dbReference type="PROSITE" id="PS50887">
    <property type="entry name" value="GGDEF"/>
    <property type="match status" value="1"/>
</dbReference>
<sequence>MEPTHWREPRGPMRVLVVEDDPALGRLMQLVLGQHLAEIRLARSGAEAIAELSAGQFDAIASDISLPDMSGLDVIAEARKRAPAAGIVAITGFVDVDTAVRSMKAGADDFLGKPFDAEILWHVLNKAADNRARQIAAEQAAVYRQLAYTDALTGCPNRRFIDEFLADAVFRARQEGGQLSVAYLDIDNFKLLNDFVGHEEGDRVLQRVVRTLERHVEPPAQFARFGGDEFVVVLPGWTEERARRLMERVRRAIGQIEVVNGARVALPTRISVGVASLREGQSPRDLVAEAEDAMYLDKAVSPAMVTAAMERAIAQEDALLKAGNIKALRNLVKAIDRRDSYTRFHSDHATQLAIRLGTELGLDDGAMQALAIGGPIHDLGKIVVPDEILRKPGPLTLEERRAMEEHPVMGAAITAAVTDLDSVVNLVRHHHERFDGEGYPGRLKGTEVPLATRLFTLADAYSAMTTDRPYRKGLTLEMAVEEILRGRGTQFDPELAEAFVAMIERTAREGAEQAA</sequence>
<proteinExistence type="predicted"/>
<dbReference type="PROSITE" id="PS50110">
    <property type="entry name" value="RESPONSE_REGULATORY"/>
    <property type="match status" value="1"/>
</dbReference>
<accession>A0ABX6C3A2</accession>
<dbReference type="SUPFAM" id="SSF52172">
    <property type="entry name" value="CheY-like"/>
    <property type="match status" value="1"/>
</dbReference>
<dbReference type="Proteomes" id="UP000326331">
    <property type="component" value="Chromosome"/>
</dbReference>
<dbReference type="RefSeq" id="WP_158067705.1">
    <property type="nucleotide sequence ID" value="NZ_CP042829.1"/>
</dbReference>
<dbReference type="SMART" id="SM00448">
    <property type="entry name" value="REC"/>
    <property type="match status" value="1"/>
</dbReference>
<dbReference type="Gene3D" id="3.40.50.2300">
    <property type="match status" value="1"/>
</dbReference>
<dbReference type="NCBIfam" id="TIGR00254">
    <property type="entry name" value="GGDEF"/>
    <property type="match status" value="1"/>
</dbReference>
<evidence type="ECO:0000259" key="4">
    <source>
        <dbReference type="PROSITE" id="PS51832"/>
    </source>
</evidence>
<name>A0ABX6C3A2_9CHLR</name>
<evidence type="ECO:0000313" key="5">
    <source>
        <dbReference type="EMBL" id="QFG03755.1"/>
    </source>
</evidence>
<dbReference type="InterPro" id="IPR000160">
    <property type="entry name" value="GGDEF_dom"/>
</dbReference>
<dbReference type="Pfam" id="PF00072">
    <property type="entry name" value="Response_reg"/>
    <property type="match status" value="1"/>
</dbReference>
<keyword evidence="6" id="KW-1185">Reference proteome</keyword>
<dbReference type="Gene3D" id="1.10.3210.10">
    <property type="entry name" value="Hypothetical protein af1432"/>
    <property type="match status" value="1"/>
</dbReference>
<organism evidence="5 6">
    <name type="scientific">Tepidiforma bonchosmolovskayae</name>
    <dbReference type="NCBI Taxonomy" id="2601677"/>
    <lineage>
        <taxon>Bacteria</taxon>
        <taxon>Bacillati</taxon>
        <taxon>Chloroflexota</taxon>
        <taxon>Tepidiformia</taxon>
        <taxon>Tepidiformales</taxon>
        <taxon>Tepidiformaceae</taxon>
        <taxon>Tepidiforma</taxon>
    </lineage>
</organism>
<dbReference type="Gene3D" id="3.30.70.270">
    <property type="match status" value="1"/>
</dbReference>
<dbReference type="InterPro" id="IPR029787">
    <property type="entry name" value="Nucleotide_cyclase"/>
</dbReference>
<dbReference type="PANTHER" id="PTHR45228:SF4">
    <property type="entry name" value="LIPOPROTEIN"/>
    <property type="match status" value="1"/>
</dbReference>
<reference evidence="5 6" key="2">
    <citation type="submission" date="2019-10" db="EMBL/GenBank/DDBJ databases">
        <title>Thermopilla bonchosmolovskayae gen. nov., sp. nov., a moderately thermophilic Chloroflexi bacterium from a Chukotka hot spring (Arctic, Russia), representing a novel classis Thermopillaia, which include previously uncultivated lineage OLB14.</title>
        <authorList>
            <person name="Kochetkova T.V."/>
            <person name="Zayulina K.S."/>
            <person name="Zhigarkov V.S."/>
            <person name="Minaev N.V."/>
            <person name="Novikov A."/>
            <person name="Toshchakov S.V."/>
            <person name="Elcheninov A.G."/>
            <person name="Kublanov I.V."/>
        </authorList>
    </citation>
    <scope>NUCLEOTIDE SEQUENCE [LARGE SCALE GENOMIC DNA]</scope>
    <source>
        <strain evidence="5 6">3753O</strain>
    </source>
</reference>
<gene>
    <name evidence="5" type="ORF">Tbon_10760</name>
</gene>
<dbReference type="InterPro" id="IPR003607">
    <property type="entry name" value="HD/PDEase_dom"/>
</dbReference>
<dbReference type="SMART" id="SM00471">
    <property type="entry name" value="HDc"/>
    <property type="match status" value="1"/>
</dbReference>
<dbReference type="PROSITE" id="PS51832">
    <property type="entry name" value="HD_GYP"/>
    <property type="match status" value="1"/>
</dbReference>
<dbReference type="CDD" id="cd00077">
    <property type="entry name" value="HDc"/>
    <property type="match status" value="1"/>
</dbReference>
<feature type="domain" description="HD-GYP" evidence="4">
    <location>
        <begin position="320"/>
        <end position="515"/>
    </location>
</feature>
<dbReference type="CDD" id="cd01949">
    <property type="entry name" value="GGDEF"/>
    <property type="match status" value="1"/>
</dbReference>
<evidence type="ECO:0000259" key="3">
    <source>
        <dbReference type="PROSITE" id="PS50887"/>
    </source>
</evidence>
<dbReference type="SMART" id="SM00267">
    <property type="entry name" value="GGDEF"/>
    <property type="match status" value="1"/>
</dbReference>
<feature type="modified residue" description="4-aspartylphosphate" evidence="1">
    <location>
        <position position="63"/>
    </location>
</feature>